<keyword evidence="4" id="KW-1185">Reference proteome</keyword>
<evidence type="ECO:0000256" key="2">
    <source>
        <dbReference type="SAM" id="SignalP"/>
    </source>
</evidence>
<organism evidence="3 4">
    <name type="scientific">Rubinisphaera brasiliensis (strain ATCC 49424 / DSM 5305 / JCM 21570 / IAM 15109 / NBRC 103401 / IFAM 1448)</name>
    <name type="common">Planctomyces brasiliensis</name>
    <dbReference type="NCBI Taxonomy" id="756272"/>
    <lineage>
        <taxon>Bacteria</taxon>
        <taxon>Pseudomonadati</taxon>
        <taxon>Planctomycetota</taxon>
        <taxon>Planctomycetia</taxon>
        <taxon>Planctomycetales</taxon>
        <taxon>Planctomycetaceae</taxon>
        <taxon>Rubinisphaera</taxon>
    </lineage>
</organism>
<dbReference type="Proteomes" id="UP000006860">
    <property type="component" value="Chromosome"/>
</dbReference>
<evidence type="ECO:0000313" key="4">
    <source>
        <dbReference type="Proteomes" id="UP000006860"/>
    </source>
</evidence>
<feature type="chain" id="PRO_5003256646" description="Signal peptide-domain containing protein" evidence="2">
    <location>
        <begin position="21"/>
        <end position="229"/>
    </location>
</feature>
<dbReference type="eggNOG" id="COG4782">
    <property type="taxonomic scope" value="Bacteria"/>
</dbReference>
<dbReference type="AlphaFoldDB" id="F0STB3"/>
<protein>
    <recommendedName>
        <fullName evidence="5">Signal peptide-domain containing protein</fullName>
    </recommendedName>
</protein>
<dbReference type="OrthoDB" id="213409at2"/>
<dbReference type="RefSeq" id="WP_013629099.1">
    <property type="nucleotide sequence ID" value="NC_015174.1"/>
</dbReference>
<evidence type="ECO:0008006" key="5">
    <source>
        <dbReference type="Google" id="ProtNLM"/>
    </source>
</evidence>
<evidence type="ECO:0000256" key="1">
    <source>
        <dbReference type="SAM" id="MobiDB-lite"/>
    </source>
</evidence>
<feature type="signal peptide" evidence="2">
    <location>
        <begin position="1"/>
        <end position="20"/>
    </location>
</feature>
<evidence type="ECO:0000313" key="3">
    <source>
        <dbReference type="EMBL" id="ADY60375.1"/>
    </source>
</evidence>
<dbReference type="EMBL" id="CP002546">
    <property type="protein sequence ID" value="ADY60375.1"/>
    <property type="molecule type" value="Genomic_DNA"/>
</dbReference>
<dbReference type="HOGENOM" id="CLU_1209074_0_0_0"/>
<proteinExistence type="predicted"/>
<dbReference type="STRING" id="756272.Plabr_2776"/>
<sequence>MRLFLTQILLFAFFSGIVVTPDTARAGWPWEKKQDHGMEKYSPEWWEYAATLPPGSRQHYRKGKMWPPRPRPTGPQQPYSHQFHAAHYWPHPYNEQDRSIVKVFEEAQIAQGWKNATTLYGYHFNPETQELSKSGREHLLWILNNAHHARRMAFVQGTTDKRINELRLASVHGALQEYVGHADALPVNLEMNAPLFRPAHEVDIYQKAWIEGMIDPHIPYSVDGGDSGE</sequence>
<reference evidence="4" key="1">
    <citation type="submission" date="2011-02" db="EMBL/GenBank/DDBJ databases">
        <title>The complete genome of Planctomyces brasiliensis DSM 5305.</title>
        <authorList>
            <person name="Lucas S."/>
            <person name="Copeland A."/>
            <person name="Lapidus A."/>
            <person name="Bruce D."/>
            <person name="Goodwin L."/>
            <person name="Pitluck S."/>
            <person name="Kyrpides N."/>
            <person name="Mavromatis K."/>
            <person name="Pagani I."/>
            <person name="Ivanova N."/>
            <person name="Ovchinnikova G."/>
            <person name="Lu M."/>
            <person name="Detter J.C."/>
            <person name="Han C."/>
            <person name="Land M."/>
            <person name="Hauser L."/>
            <person name="Markowitz V."/>
            <person name="Cheng J.-F."/>
            <person name="Hugenholtz P."/>
            <person name="Woyke T."/>
            <person name="Wu D."/>
            <person name="Tindall B."/>
            <person name="Pomrenke H.G."/>
            <person name="Brambilla E."/>
            <person name="Klenk H.-P."/>
            <person name="Eisen J.A."/>
        </authorList>
    </citation>
    <scope>NUCLEOTIDE SEQUENCE [LARGE SCALE GENOMIC DNA]</scope>
    <source>
        <strain evidence="4">ATCC 49424 / DSM 5305 / JCM 21570 / NBRC 103401 / IFAM 1448</strain>
    </source>
</reference>
<feature type="region of interest" description="Disordered" evidence="1">
    <location>
        <begin position="59"/>
        <end position="79"/>
    </location>
</feature>
<dbReference type="KEGG" id="pbs:Plabr_2776"/>
<name>F0STB3_RUBBR</name>
<gene>
    <name evidence="3" type="ordered locus">Plabr_2776</name>
</gene>
<accession>F0STB3</accession>
<keyword evidence="2" id="KW-0732">Signal</keyword>